<dbReference type="InterPro" id="IPR010480">
    <property type="entry name" value="Pepsin-I3"/>
</dbReference>
<feature type="domain" description="Pepsin inhibitor-3-like repeated" evidence="1">
    <location>
        <begin position="33"/>
        <end position="82"/>
    </location>
</feature>
<dbReference type="Gene3D" id="3.30.1120.50">
    <property type="entry name" value="Pepsin inhibitor-3"/>
    <property type="match status" value="1"/>
</dbReference>
<protein>
    <submittedName>
        <fullName evidence="3">Pepsin-I3 domain-containing protein</fullName>
    </submittedName>
</protein>
<dbReference type="Pfam" id="PF06394">
    <property type="entry name" value="Pepsin-I3"/>
    <property type="match status" value="1"/>
</dbReference>
<sequence>MSDAAVLSGVGSDINRGNAHRNFNIYNNDIVAGGCSVVNGELFINGRSRGRLTSAQQEQLTTFQRNVAQWSSSLRNRILQLVRVGFSGGRGRVDPAVPFPSVPAFCYNY</sequence>
<name>A0A0M3I996_ASCLU</name>
<organism evidence="2 3">
    <name type="scientific">Ascaris lumbricoides</name>
    <name type="common">Giant roundworm</name>
    <dbReference type="NCBI Taxonomy" id="6252"/>
    <lineage>
        <taxon>Eukaryota</taxon>
        <taxon>Metazoa</taxon>
        <taxon>Ecdysozoa</taxon>
        <taxon>Nematoda</taxon>
        <taxon>Chromadorea</taxon>
        <taxon>Rhabditida</taxon>
        <taxon>Spirurina</taxon>
        <taxon>Ascaridomorpha</taxon>
        <taxon>Ascaridoidea</taxon>
        <taxon>Ascarididae</taxon>
        <taxon>Ascaris</taxon>
    </lineage>
</organism>
<evidence type="ECO:0000313" key="2">
    <source>
        <dbReference type="Proteomes" id="UP000036681"/>
    </source>
</evidence>
<evidence type="ECO:0000259" key="1">
    <source>
        <dbReference type="Pfam" id="PF06394"/>
    </source>
</evidence>
<accession>A0A0M3I996</accession>
<dbReference type="WBParaSite" id="ALUE_0001400501-mRNA-1">
    <property type="protein sequence ID" value="ALUE_0001400501-mRNA-1"/>
    <property type="gene ID" value="ALUE_0001400501"/>
</dbReference>
<evidence type="ECO:0000313" key="3">
    <source>
        <dbReference type="WBParaSite" id="ALUE_0001400501-mRNA-1"/>
    </source>
</evidence>
<dbReference type="InterPro" id="IPR038412">
    <property type="entry name" value="Pepsin-I3_sf"/>
</dbReference>
<dbReference type="AlphaFoldDB" id="A0A0M3I996"/>
<dbReference type="Proteomes" id="UP000036681">
    <property type="component" value="Unplaced"/>
</dbReference>
<reference evidence="3" key="1">
    <citation type="submission" date="2017-02" db="UniProtKB">
        <authorList>
            <consortium name="WormBaseParasite"/>
        </authorList>
    </citation>
    <scope>IDENTIFICATION</scope>
</reference>
<keyword evidence="2" id="KW-1185">Reference proteome</keyword>
<proteinExistence type="predicted"/>